<keyword evidence="1" id="KW-1133">Transmembrane helix</keyword>
<feature type="transmembrane region" description="Helical" evidence="1">
    <location>
        <begin position="101"/>
        <end position="123"/>
    </location>
</feature>
<sequence length="644" mass="66981">MTWIDLAVAGALTAAVVVLPGIVLALVMGLRGLASWAAAFPFGVTVISTASVAAPLIGLAWSPLPVVLVTVVFAAVIVGVRLAANRGWRLRAPQPVERGRWVIAAVVAAGIVVAAQVVVVIGAPDNISQTFDNIFHLNAVRYALDNGNASPLFVGSMTSTSGGMWFYPTAWHATAALVVQATGASIPVAANAMALVFSALAWPAGAMWLTSELFGRGRGTAIGAGLAIIGSASFPLLMIDYGVLYPLHMGLAVLPAALALALRALRITSPGGLPAALAVVGTLGTLPGLAVAHPGALVAWIVFVSVGIVFTAVRAWKGSRSRGQRALVVVFVAAYAIVAAAVWWVLRPPAAARTWQPEMTVAQAMGEVSFASPYRAPLALLVAVLMIAGVVWAVRSRRRAPLYAVVALLAVGGLYVVVAALPYFEIRDVLTGSWYNNLPRVAAILPTAVVPLAGAGALFLSAGVRGAARRMRLRGPLQAIATAGVLLIAVVAALLPMRTPIDTAQANYTLDADSPLVSADEMALMRRLDDEVEPDAVIAGSPWTGAGLAYAISGREVLQPHTLMDITSEMTAINDGLDRAAPGGTVCRAVDDTRVRYVLDFGTREVHGGNHPYPGFSRLAASKAVELVDEEGDARLYRIVGCAR</sequence>
<accession>A0A5C8I3F3</accession>
<keyword evidence="1" id="KW-0812">Transmembrane</keyword>
<dbReference type="Pfam" id="PF20176">
    <property type="entry name" value="DUF6541"/>
    <property type="match status" value="1"/>
</dbReference>
<feature type="transmembrane region" description="Helical" evidence="1">
    <location>
        <begin position="476"/>
        <end position="497"/>
    </location>
</feature>
<feature type="transmembrane region" description="Helical" evidence="1">
    <location>
        <begin position="60"/>
        <end position="80"/>
    </location>
</feature>
<feature type="transmembrane region" description="Helical" evidence="1">
    <location>
        <begin position="328"/>
        <end position="346"/>
    </location>
</feature>
<dbReference type="AlphaFoldDB" id="A0A5C8I3F3"/>
<dbReference type="Proteomes" id="UP000321034">
    <property type="component" value="Unassembled WGS sequence"/>
</dbReference>
<dbReference type="OrthoDB" id="3169698at2"/>
<evidence type="ECO:0000313" key="3">
    <source>
        <dbReference type="Proteomes" id="UP000321034"/>
    </source>
</evidence>
<dbReference type="RefSeq" id="WP_147894253.1">
    <property type="nucleotide sequence ID" value="NZ_BAAANR010000001.1"/>
</dbReference>
<organism evidence="2 3">
    <name type="scientific">Microbacterium hatanonis</name>
    <dbReference type="NCBI Taxonomy" id="404366"/>
    <lineage>
        <taxon>Bacteria</taxon>
        <taxon>Bacillati</taxon>
        <taxon>Actinomycetota</taxon>
        <taxon>Actinomycetes</taxon>
        <taxon>Micrococcales</taxon>
        <taxon>Microbacteriaceae</taxon>
        <taxon>Microbacterium</taxon>
    </lineage>
</organism>
<protein>
    <submittedName>
        <fullName evidence="2">Uncharacterized protein</fullName>
    </submittedName>
</protein>
<proteinExistence type="predicted"/>
<feature type="transmembrane region" description="Helical" evidence="1">
    <location>
        <begin position="188"/>
        <end position="209"/>
    </location>
</feature>
<dbReference type="EMBL" id="VRSV01000001">
    <property type="protein sequence ID" value="TXK13608.1"/>
    <property type="molecule type" value="Genomic_DNA"/>
</dbReference>
<gene>
    <name evidence="2" type="ORF">FVP77_09575</name>
</gene>
<comment type="caution">
    <text evidence="2">The sequence shown here is derived from an EMBL/GenBank/DDBJ whole genome shotgun (WGS) entry which is preliminary data.</text>
</comment>
<feature type="transmembrane region" description="Helical" evidence="1">
    <location>
        <begin position="6"/>
        <end position="26"/>
    </location>
</feature>
<evidence type="ECO:0000256" key="1">
    <source>
        <dbReference type="SAM" id="Phobius"/>
    </source>
</evidence>
<keyword evidence="1" id="KW-0472">Membrane</keyword>
<feature type="transmembrane region" description="Helical" evidence="1">
    <location>
        <begin position="374"/>
        <end position="394"/>
    </location>
</feature>
<evidence type="ECO:0000313" key="2">
    <source>
        <dbReference type="EMBL" id="TXK13608.1"/>
    </source>
</evidence>
<name>A0A5C8I3F3_9MICO</name>
<feature type="transmembrane region" description="Helical" evidence="1">
    <location>
        <begin position="272"/>
        <end position="291"/>
    </location>
</feature>
<feature type="transmembrane region" description="Helical" evidence="1">
    <location>
        <begin position="221"/>
        <end position="239"/>
    </location>
</feature>
<feature type="transmembrane region" description="Helical" evidence="1">
    <location>
        <begin position="33"/>
        <end position="54"/>
    </location>
</feature>
<feature type="transmembrane region" description="Helical" evidence="1">
    <location>
        <begin position="401"/>
        <end position="424"/>
    </location>
</feature>
<reference evidence="2 3" key="1">
    <citation type="submission" date="2019-08" db="EMBL/GenBank/DDBJ databases">
        <authorList>
            <person name="Dong K."/>
        </authorList>
    </citation>
    <scope>NUCLEOTIDE SEQUENCE [LARGE SCALE GENOMIC DNA]</scope>
    <source>
        <strain evidence="2 3">JCM14558</strain>
    </source>
</reference>
<dbReference type="InterPro" id="IPR046671">
    <property type="entry name" value="DUF6541"/>
</dbReference>
<keyword evidence="3" id="KW-1185">Reference proteome</keyword>
<feature type="transmembrane region" description="Helical" evidence="1">
    <location>
        <begin position="444"/>
        <end position="464"/>
    </location>
</feature>
<feature type="transmembrane region" description="Helical" evidence="1">
    <location>
        <begin position="245"/>
        <end position="265"/>
    </location>
</feature>
<feature type="transmembrane region" description="Helical" evidence="1">
    <location>
        <begin position="297"/>
        <end position="316"/>
    </location>
</feature>